<dbReference type="PANTHER" id="PTHR43055">
    <property type="entry name" value="FORMATE-DEPENDENT PHOSPHORIBOSYLGLYCINAMIDE FORMYLTRANSFERASE"/>
    <property type="match status" value="1"/>
</dbReference>
<dbReference type="PANTHER" id="PTHR43055:SF1">
    <property type="entry name" value="FORMATE-DEPENDENT PHOSPHORIBOSYLGLYCINAMIDE FORMYLTRANSFERASE"/>
    <property type="match status" value="1"/>
</dbReference>
<dbReference type="EMBL" id="WCTM01000009">
    <property type="protein sequence ID" value="KAB4240506.1"/>
    <property type="molecule type" value="Genomic_DNA"/>
</dbReference>
<dbReference type="Pfam" id="PF02655">
    <property type="entry name" value="ATP-grasp_3"/>
    <property type="match status" value="1"/>
</dbReference>
<dbReference type="GO" id="GO:0005829">
    <property type="term" value="C:cytosol"/>
    <property type="evidence" value="ECO:0007669"/>
    <property type="project" value="TreeGrafter"/>
</dbReference>
<name>A0A3E4XSX6_BACUN</name>
<keyword evidence="2 4" id="KW-0547">Nucleotide-binding</keyword>
<dbReference type="Proteomes" id="UP000431575">
    <property type="component" value="Unassembled WGS sequence"/>
</dbReference>
<dbReference type="Gene3D" id="3.40.50.20">
    <property type="match status" value="1"/>
</dbReference>
<dbReference type="Gene3D" id="3.30.1490.20">
    <property type="entry name" value="ATP-grasp fold, A domain"/>
    <property type="match status" value="1"/>
</dbReference>
<sequence length="380" mass="42987">MNILIVGGGLQALSVARSLKKERYSVIALLHRGDISTKSKYIDKLYTIDITPTHKEEYLSSVHRVLQVHAISVIIPLSDVTAEFLSINKVELEHEYHLKCAIPNYDIFQKANDKWQLLALCKENFIPHPQTQLLTSSNLQEAADAIGFPALIKPNISVGARGITMVYSLSDLQDKYDGILRKYGECTLQEYIDNSGAPYYNVMMYRNAKGNIINTVIIEIIRYYPIKGGSSSFCRTVESKELSEICTKTLEVLNWTGFADFDILQTKDGDFKIIEINPRVPASIRAAEVSGINFPALIVNDMLGIKISPYAYVPNKQLRYLGLDIMWFISSNRRFSCIPSWFIFFSRNLYYQESGAIFFSLFSGLKKMCSSSFRKSKAGI</sequence>
<accession>A0A3E4XSX6</accession>
<evidence type="ECO:0000256" key="1">
    <source>
        <dbReference type="ARBA" id="ARBA00022598"/>
    </source>
</evidence>
<dbReference type="Gene3D" id="3.30.470.20">
    <property type="entry name" value="ATP-grasp fold, B domain"/>
    <property type="match status" value="1"/>
</dbReference>
<gene>
    <name evidence="7" type="ORF">DXC07_02115</name>
    <name evidence="6" type="ORF">GAP41_15225</name>
</gene>
<protein>
    <submittedName>
        <fullName evidence="7">ATP-grasp domain-containing protein</fullName>
    </submittedName>
</protein>
<evidence type="ECO:0000259" key="5">
    <source>
        <dbReference type="PROSITE" id="PS50975"/>
    </source>
</evidence>
<dbReference type="GO" id="GO:0005524">
    <property type="term" value="F:ATP binding"/>
    <property type="evidence" value="ECO:0007669"/>
    <property type="project" value="UniProtKB-UniRule"/>
</dbReference>
<dbReference type="AlphaFoldDB" id="A0A3E4XSX6"/>
<dbReference type="InterPro" id="IPR003806">
    <property type="entry name" value="ATP-grasp_PylC-type"/>
</dbReference>
<dbReference type="GO" id="GO:0016874">
    <property type="term" value="F:ligase activity"/>
    <property type="evidence" value="ECO:0007669"/>
    <property type="project" value="UniProtKB-KW"/>
</dbReference>
<reference evidence="7 8" key="1">
    <citation type="submission" date="2018-08" db="EMBL/GenBank/DDBJ databases">
        <title>A genome reference for cultivated species of the human gut microbiota.</title>
        <authorList>
            <person name="Zou Y."/>
            <person name="Xue W."/>
            <person name="Luo G."/>
        </authorList>
    </citation>
    <scope>NUCLEOTIDE SEQUENCE [LARGE SCALE GENOMIC DNA]</scope>
    <source>
        <strain evidence="7 8">OM07-9</strain>
    </source>
</reference>
<dbReference type="PROSITE" id="PS50975">
    <property type="entry name" value="ATP_GRASP"/>
    <property type="match status" value="1"/>
</dbReference>
<evidence type="ECO:0000256" key="3">
    <source>
        <dbReference type="ARBA" id="ARBA00022840"/>
    </source>
</evidence>
<reference evidence="6 9" key="2">
    <citation type="journal article" date="2019" name="Nat. Med.">
        <title>A library of human gut bacterial isolates paired with longitudinal multiomics data enables mechanistic microbiome research.</title>
        <authorList>
            <person name="Poyet M."/>
            <person name="Groussin M."/>
            <person name="Gibbons S.M."/>
            <person name="Avila-Pacheco J."/>
            <person name="Jiang X."/>
            <person name="Kearney S.M."/>
            <person name="Perrotta A.R."/>
            <person name="Berdy B."/>
            <person name="Zhao S."/>
            <person name="Lieberman T.D."/>
            <person name="Swanson P.K."/>
            <person name="Smith M."/>
            <person name="Roesemann S."/>
            <person name="Alexander J.E."/>
            <person name="Rich S.A."/>
            <person name="Livny J."/>
            <person name="Vlamakis H."/>
            <person name="Clish C."/>
            <person name="Bullock K."/>
            <person name="Deik A."/>
            <person name="Scott J."/>
            <person name="Pierce K.A."/>
            <person name="Xavier R.J."/>
            <person name="Alm E.J."/>
        </authorList>
    </citation>
    <scope>NUCLEOTIDE SEQUENCE [LARGE SCALE GENOMIC DNA]</scope>
    <source>
        <strain evidence="6 9">BIOML-A6</strain>
    </source>
</reference>
<dbReference type="InterPro" id="IPR005479">
    <property type="entry name" value="CPAse_ATP-bd"/>
</dbReference>
<dbReference type="EMBL" id="QSTL01000001">
    <property type="protein sequence ID" value="RGM58969.1"/>
    <property type="molecule type" value="Genomic_DNA"/>
</dbReference>
<evidence type="ECO:0000256" key="2">
    <source>
        <dbReference type="ARBA" id="ARBA00022741"/>
    </source>
</evidence>
<dbReference type="InterPro" id="IPR013815">
    <property type="entry name" value="ATP_grasp_subdomain_1"/>
</dbReference>
<dbReference type="InterPro" id="IPR011761">
    <property type="entry name" value="ATP-grasp"/>
</dbReference>
<dbReference type="SUPFAM" id="SSF56059">
    <property type="entry name" value="Glutathione synthetase ATP-binding domain-like"/>
    <property type="match status" value="1"/>
</dbReference>
<evidence type="ECO:0000256" key="4">
    <source>
        <dbReference type="PROSITE-ProRule" id="PRU00409"/>
    </source>
</evidence>
<organism evidence="7 8">
    <name type="scientific">Bacteroides uniformis</name>
    <dbReference type="NCBI Taxonomy" id="820"/>
    <lineage>
        <taxon>Bacteria</taxon>
        <taxon>Pseudomonadati</taxon>
        <taxon>Bacteroidota</taxon>
        <taxon>Bacteroidia</taxon>
        <taxon>Bacteroidales</taxon>
        <taxon>Bacteroidaceae</taxon>
        <taxon>Bacteroides</taxon>
    </lineage>
</organism>
<comment type="caution">
    <text evidence="7">The sequence shown here is derived from an EMBL/GenBank/DDBJ whole genome shotgun (WGS) entry which is preliminary data.</text>
</comment>
<dbReference type="Proteomes" id="UP000261295">
    <property type="component" value="Unassembled WGS sequence"/>
</dbReference>
<proteinExistence type="predicted"/>
<feature type="domain" description="ATP-grasp" evidence="5">
    <location>
        <begin position="118"/>
        <end position="303"/>
    </location>
</feature>
<dbReference type="RefSeq" id="WP_016273551.1">
    <property type="nucleotide sequence ID" value="NZ_CAXTGW010000003.1"/>
</dbReference>
<keyword evidence="3 4" id="KW-0067">ATP-binding</keyword>
<evidence type="ECO:0000313" key="7">
    <source>
        <dbReference type="EMBL" id="RGM58969.1"/>
    </source>
</evidence>
<evidence type="ECO:0000313" key="6">
    <source>
        <dbReference type="EMBL" id="KAB4240506.1"/>
    </source>
</evidence>
<dbReference type="GO" id="GO:0046872">
    <property type="term" value="F:metal ion binding"/>
    <property type="evidence" value="ECO:0007669"/>
    <property type="project" value="InterPro"/>
</dbReference>
<dbReference type="PROSITE" id="PS00867">
    <property type="entry name" value="CPSASE_2"/>
    <property type="match status" value="1"/>
</dbReference>
<evidence type="ECO:0000313" key="8">
    <source>
        <dbReference type="Proteomes" id="UP000261295"/>
    </source>
</evidence>
<evidence type="ECO:0000313" key="9">
    <source>
        <dbReference type="Proteomes" id="UP000431575"/>
    </source>
</evidence>
<keyword evidence="1" id="KW-0436">Ligase</keyword>